<organism evidence="1 2">
    <name type="scientific">Funneliformis caledonium</name>
    <dbReference type="NCBI Taxonomy" id="1117310"/>
    <lineage>
        <taxon>Eukaryota</taxon>
        <taxon>Fungi</taxon>
        <taxon>Fungi incertae sedis</taxon>
        <taxon>Mucoromycota</taxon>
        <taxon>Glomeromycotina</taxon>
        <taxon>Glomeromycetes</taxon>
        <taxon>Glomerales</taxon>
        <taxon>Glomeraceae</taxon>
        <taxon>Funneliformis</taxon>
    </lineage>
</organism>
<evidence type="ECO:0000313" key="2">
    <source>
        <dbReference type="Proteomes" id="UP000789570"/>
    </source>
</evidence>
<dbReference type="EMBL" id="CAJVPQ010001862">
    <property type="protein sequence ID" value="CAG8573129.1"/>
    <property type="molecule type" value="Genomic_DNA"/>
</dbReference>
<dbReference type="OrthoDB" id="2445957at2759"/>
<accession>A0A9N9G2R2</accession>
<protein>
    <submittedName>
        <fullName evidence="1">5261_t:CDS:1</fullName>
    </submittedName>
</protein>
<reference evidence="1" key="1">
    <citation type="submission" date="2021-06" db="EMBL/GenBank/DDBJ databases">
        <authorList>
            <person name="Kallberg Y."/>
            <person name="Tangrot J."/>
            <person name="Rosling A."/>
        </authorList>
    </citation>
    <scope>NUCLEOTIDE SEQUENCE</scope>
    <source>
        <strain evidence="1">UK204</strain>
    </source>
</reference>
<name>A0A9N9G2R2_9GLOM</name>
<keyword evidence="2" id="KW-1185">Reference proteome</keyword>
<proteinExistence type="predicted"/>
<comment type="caution">
    <text evidence="1">The sequence shown here is derived from an EMBL/GenBank/DDBJ whole genome shotgun (WGS) entry which is preliminary data.</text>
</comment>
<dbReference type="AlphaFoldDB" id="A0A9N9G2R2"/>
<gene>
    <name evidence="1" type="ORF">FCALED_LOCUS7197</name>
</gene>
<sequence length="271" mass="31436">MNSGEISNLVQGKGKGKNIAYAEETQSENISTKRKNDENIKSTITATLQELKGLSGQALLRKILENKSYTLYDDNKYVYCQSCQKPITLHRSNDGARLKEHTDNHNASVIDNDFIDLTESVDDNEEVSQINQNQKPSEVTSKDSKKYVKVFYLVYLAIEIIVSEYNIFVKYGTFIINQKIKVQYIIFRNDDLYDELNHVGGYFKSIKCLEYYSKKWCYNCDLLAKNEAFNKRNQEYQELVAQIDCVMILCVNKELPDLIHHKYSQIPNFNK</sequence>
<dbReference type="Proteomes" id="UP000789570">
    <property type="component" value="Unassembled WGS sequence"/>
</dbReference>
<evidence type="ECO:0000313" key="1">
    <source>
        <dbReference type="EMBL" id="CAG8573129.1"/>
    </source>
</evidence>